<feature type="compositionally biased region" description="Basic and acidic residues" evidence="1">
    <location>
        <begin position="378"/>
        <end position="395"/>
    </location>
</feature>
<evidence type="ECO:0000313" key="3">
    <source>
        <dbReference type="Proteomes" id="UP001596297"/>
    </source>
</evidence>
<dbReference type="RefSeq" id="WP_380084050.1">
    <property type="nucleotide sequence ID" value="NZ_JBHSWD010000003.1"/>
</dbReference>
<proteinExistence type="predicted"/>
<evidence type="ECO:0008006" key="4">
    <source>
        <dbReference type="Google" id="ProtNLM"/>
    </source>
</evidence>
<sequence length="608" mass="67524">MEGQFGEHETFLADILTKREELRSAFEAHKQTLLDERQRRAQTLMDAAERILSGLGARSERLQTPDELNAFYAGDPLILKLRELVVRLRDLHDNVRADDLEARLKAARDAAVRSLRDRRDLFEDGGNVIRLGPRHRFSVNTQPLDLTLLPRGDELTLHLTGTDFYQPLHDPTLDTLRAFWPVTLDSESPDLYRGEYLASQVWAAAKAGAEGWTLAGLRDLLSDPEALEQKVREFAAPRYREGYQKGIHDHDAALILRALVPVVTEAGPLLSPPRARALAVLAWANAPDKREGWAARFRSAYGVQKLFGDAGVLERAVRETGAELAELLRGLGLEVSGEEGEQAAGYLGEELKDPSPLPAAGPLPLVEGQTAQNALSLGEREGGAERRKGDWHSSEGEGSLPFTFTQTSHHLNQALNERLSAAGMQPEFDAGLAALHTPAERWTWLQGWFRALTAQPDWAAFARFVPEAATLRLFGPELPHTIKDLDLTLTVSGLLGDHPRIMGGTLTLGADEALARWEAHRTRFVPAFHEYQTKRQEVMTAERERLRLGEFRARPLTSFVRNRLINDVYLPLIGDNLAKQMGTAGEGQRSDRMGLLMLISPPATAKPR</sequence>
<dbReference type="Proteomes" id="UP001596297">
    <property type="component" value="Unassembled WGS sequence"/>
</dbReference>
<gene>
    <name evidence="2" type="ORF">ACFP81_13620</name>
</gene>
<accession>A0ABW1YF13</accession>
<keyword evidence="3" id="KW-1185">Reference proteome</keyword>
<evidence type="ECO:0000256" key="1">
    <source>
        <dbReference type="SAM" id="MobiDB-lite"/>
    </source>
</evidence>
<organism evidence="2 3">
    <name type="scientific">Deinococcus lacus</name>
    <dbReference type="NCBI Taxonomy" id="392561"/>
    <lineage>
        <taxon>Bacteria</taxon>
        <taxon>Thermotogati</taxon>
        <taxon>Deinococcota</taxon>
        <taxon>Deinococci</taxon>
        <taxon>Deinococcales</taxon>
        <taxon>Deinococcaceae</taxon>
        <taxon>Deinococcus</taxon>
    </lineage>
</organism>
<feature type="region of interest" description="Disordered" evidence="1">
    <location>
        <begin position="376"/>
        <end position="400"/>
    </location>
</feature>
<protein>
    <recommendedName>
        <fullName evidence="4">Helicase</fullName>
    </recommendedName>
</protein>
<comment type="caution">
    <text evidence="2">The sequence shown here is derived from an EMBL/GenBank/DDBJ whole genome shotgun (WGS) entry which is preliminary data.</text>
</comment>
<evidence type="ECO:0000313" key="2">
    <source>
        <dbReference type="EMBL" id="MFC6592936.1"/>
    </source>
</evidence>
<reference evidence="3" key="1">
    <citation type="journal article" date="2019" name="Int. J. Syst. Evol. Microbiol.">
        <title>The Global Catalogue of Microorganisms (GCM) 10K type strain sequencing project: providing services to taxonomists for standard genome sequencing and annotation.</title>
        <authorList>
            <consortium name="The Broad Institute Genomics Platform"/>
            <consortium name="The Broad Institute Genome Sequencing Center for Infectious Disease"/>
            <person name="Wu L."/>
            <person name="Ma J."/>
        </authorList>
    </citation>
    <scope>NUCLEOTIDE SEQUENCE [LARGE SCALE GENOMIC DNA]</scope>
    <source>
        <strain evidence="3">CGMCC 1.15772</strain>
    </source>
</reference>
<name>A0ABW1YF13_9DEIO</name>
<dbReference type="EMBL" id="JBHSWD010000003">
    <property type="protein sequence ID" value="MFC6592936.1"/>
    <property type="molecule type" value="Genomic_DNA"/>
</dbReference>